<evidence type="ECO:0000256" key="2">
    <source>
        <dbReference type="SAM" id="MobiDB-lite"/>
    </source>
</evidence>
<dbReference type="PANTHER" id="PTHR44489:SF11">
    <property type="entry name" value="WD REPEAT DOMAIN 86"/>
    <property type="match status" value="1"/>
</dbReference>
<dbReference type="Proteomes" id="UP001161757">
    <property type="component" value="Unassembled WGS sequence"/>
</dbReference>
<reference evidence="3" key="1">
    <citation type="submission" date="2023-01" db="EMBL/GenBank/DDBJ databases">
        <title>Exophiala dermititidis isolated from Cystic Fibrosis Patient.</title>
        <authorList>
            <person name="Kurbessoian T."/>
            <person name="Crocker A."/>
            <person name="Murante D."/>
            <person name="Hogan D.A."/>
            <person name="Stajich J.E."/>
        </authorList>
    </citation>
    <scope>NUCLEOTIDE SEQUENCE</scope>
    <source>
        <strain evidence="3">Ex8</strain>
    </source>
</reference>
<evidence type="ECO:0000313" key="4">
    <source>
        <dbReference type="Proteomes" id="UP001161757"/>
    </source>
</evidence>
<dbReference type="Gene3D" id="2.130.10.10">
    <property type="entry name" value="YVTN repeat-like/Quinoprotein amine dehydrogenase"/>
    <property type="match status" value="1"/>
</dbReference>
<comment type="caution">
    <text evidence="3">The sequence shown here is derived from an EMBL/GenBank/DDBJ whole genome shotgun (WGS) entry which is preliminary data.</text>
</comment>
<dbReference type="InterPro" id="IPR001680">
    <property type="entry name" value="WD40_rpt"/>
</dbReference>
<keyword evidence="1" id="KW-0853">WD repeat</keyword>
<dbReference type="Pfam" id="PF00400">
    <property type="entry name" value="WD40"/>
    <property type="match status" value="3"/>
</dbReference>
<feature type="repeat" description="WD" evidence="1">
    <location>
        <begin position="174"/>
        <end position="215"/>
    </location>
</feature>
<evidence type="ECO:0000256" key="1">
    <source>
        <dbReference type="PROSITE-ProRule" id="PRU00221"/>
    </source>
</evidence>
<dbReference type="PROSITE" id="PS50082">
    <property type="entry name" value="WD_REPEATS_2"/>
    <property type="match status" value="3"/>
</dbReference>
<feature type="region of interest" description="Disordered" evidence="2">
    <location>
        <begin position="259"/>
        <end position="278"/>
    </location>
</feature>
<dbReference type="EMBL" id="JAJGCB010000020">
    <property type="protein sequence ID" value="KAJ8988034.1"/>
    <property type="molecule type" value="Genomic_DNA"/>
</dbReference>
<gene>
    <name evidence="3" type="ORF">HRR80_007812</name>
</gene>
<organism evidence="3 4">
    <name type="scientific">Exophiala dermatitidis</name>
    <name type="common">Black yeast-like fungus</name>
    <name type="synonym">Wangiella dermatitidis</name>
    <dbReference type="NCBI Taxonomy" id="5970"/>
    <lineage>
        <taxon>Eukaryota</taxon>
        <taxon>Fungi</taxon>
        <taxon>Dikarya</taxon>
        <taxon>Ascomycota</taxon>
        <taxon>Pezizomycotina</taxon>
        <taxon>Eurotiomycetes</taxon>
        <taxon>Chaetothyriomycetidae</taxon>
        <taxon>Chaetothyriales</taxon>
        <taxon>Herpotrichiellaceae</taxon>
        <taxon>Exophiala</taxon>
    </lineage>
</organism>
<dbReference type="SUPFAM" id="SSF50978">
    <property type="entry name" value="WD40 repeat-like"/>
    <property type="match status" value="1"/>
</dbReference>
<dbReference type="InterPro" id="IPR044715">
    <property type="entry name" value="WDR86-like"/>
</dbReference>
<evidence type="ECO:0000313" key="3">
    <source>
        <dbReference type="EMBL" id="KAJ8988034.1"/>
    </source>
</evidence>
<proteinExistence type="predicted"/>
<name>A0AAN6IQX1_EXODE</name>
<feature type="repeat" description="WD" evidence="1">
    <location>
        <begin position="35"/>
        <end position="72"/>
    </location>
</feature>
<dbReference type="AlphaFoldDB" id="A0AAN6IQX1"/>
<sequence>MQIFAGCWDKSIWKYTFRFADQTQKGRQVTAQTSFPAHRDFVKCLVVAQTPDKQDILISGSADGDVRFWTLDGQSLGALKPNCRGIECIALDPLSSADSPVVTFSTSKQEIFFFTLPESTSIKPEKLKLSPPVIVHDTGVYKIHFDEDGDIWTASADKTAKHLSRNDQWAVDTILAHPDFVKDVVTHDAYGWVITACRDEEVRVWNKSTGQLHHVFTGHFEEVTRLCLTGDLLISVSIDATLRRWSLAPADLEKAVQEARNPKLLEQEPEPTSNLPMLTEEEEAELRALMEAEEEELLDKMARDEQ</sequence>
<evidence type="ECO:0008006" key="5">
    <source>
        <dbReference type="Google" id="ProtNLM"/>
    </source>
</evidence>
<dbReference type="InterPro" id="IPR036322">
    <property type="entry name" value="WD40_repeat_dom_sf"/>
</dbReference>
<accession>A0AAN6IQX1</accession>
<protein>
    <recommendedName>
        <fullName evidence="5">WD repeat-containing protein</fullName>
    </recommendedName>
</protein>
<dbReference type="PANTHER" id="PTHR44489">
    <property type="match status" value="1"/>
</dbReference>
<feature type="repeat" description="WD" evidence="1">
    <location>
        <begin position="216"/>
        <end position="255"/>
    </location>
</feature>
<dbReference type="FunFam" id="2.130.10.10:FF:001196">
    <property type="entry name" value="WD repeat protein (AFU_orthologue AFUA_1G12380)"/>
    <property type="match status" value="1"/>
</dbReference>
<dbReference type="SMART" id="SM00320">
    <property type="entry name" value="WD40"/>
    <property type="match status" value="4"/>
</dbReference>
<dbReference type="InterPro" id="IPR015943">
    <property type="entry name" value="WD40/YVTN_repeat-like_dom_sf"/>
</dbReference>